<evidence type="ECO:0000259" key="7">
    <source>
        <dbReference type="Pfam" id="PF00464"/>
    </source>
</evidence>
<evidence type="ECO:0000256" key="5">
    <source>
        <dbReference type="ARBA" id="ARBA00022898"/>
    </source>
</evidence>
<dbReference type="SUPFAM" id="SSF53383">
    <property type="entry name" value="PLP-dependent transferases"/>
    <property type="match status" value="1"/>
</dbReference>
<name>A0ABV3SFU1_9HYPH</name>
<dbReference type="EMBL" id="JBDPGJ010000001">
    <property type="protein sequence ID" value="MEX0404904.1"/>
    <property type="molecule type" value="Genomic_DNA"/>
</dbReference>
<comment type="caution">
    <text evidence="6">Lacks conserved residue(s) required for the propagation of feature annotation.</text>
</comment>
<dbReference type="InterPro" id="IPR001085">
    <property type="entry name" value="Ser_HO-MeTrfase"/>
</dbReference>
<comment type="caution">
    <text evidence="8">The sequence shown here is derived from an EMBL/GenBank/DDBJ whole genome shotgun (WGS) entry which is preliminary data.</text>
</comment>
<dbReference type="NCBIfam" id="NF000586">
    <property type="entry name" value="PRK00011.1"/>
    <property type="match status" value="1"/>
</dbReference>
<protein>
    <recommendedName>
        <fullName evidence="6">Serine hydroxymethyltransferase</fullName>
        <shortName evidence="6">SHMT</shortName>
        <shortName evidence="6">Serine methylase</shortName>
        <ecNumber evidence="6">2.1.2.1</ecNumber>
    </recommendedName>
</protein>
<comment type="subunit">
    <text evidence="6">Homodimer.</text>
</comment>
<feature type="binding site" evidence="6">
    <location>
        <begin position="136"/>
        <end position="138"/>
    </location>
    <ligand>
        <name>(6S)-5,6,7,8-tetrahydrofolate</name>
        <dbReference type="ChEBI" id="CHEBI:57453"/>
    </ligand>
</feature>
<sequence>MAIATAAKSIDENRFNLPLEQVDPEIFGAIGKELGRQRHEIELIASENIVSRAVLEAQGSIMTNKYAEGYPGKRYYGGCQFVDIAESLAIERAKKLFDCGFANVQPNSGSQMNQAVFLALLQPGDTFMGLDLNSGGHLTHGSPVNMSGKWFNVISYGVRREDHRLDMDEVERLANEHKPKLIIAGGTAYSRIWDWQRFRQIADAVGAYLMVDMAHIAGLVAGGAHPSPLPHAHVVTTTTHKSLRGPRGGMILTNDEEIAKKVNSAVFPGLQGGPLMHVIAAKAVAFGEALRPDFKAYAHEVVANARALAASLQETGLEIVSGGTDNHSMLVDLRPKNATGKRAEAALGRANITCNKNGIPFDPEKPFVTSGVRLGTPAGTTRGFGQAEFREIGKLIAEVLDGLKAANSDEGNAAVEETVKKKVIALTDRFPLYPFMG</sequence>
<dbReference type="Proteomes" id="UP001556692">
    <property type="component" value="Unassembled WGS sequence"/>
</dbReference>
<evidence type="ECO:0000313" key="9">
    <source>
        <dbReference type="Proteomes" id="UP001556692"/>
    </source>
</evidence>
<dbReference type="PANTHER" id="PTHR11680">
    <property type="entry name" value="SERINE HYDROXYMETHYLTRANSFERASE"/>
    <property type="match status" value="1"/>
</dbReference>
<feature type="binding site" evidence="6">
    <location>
        <position position="256"/>
    </location>
    <ligand>
        <name>(6S)-5,6,7,8-tetrahydrofolate</name>
        <dbReference type="ChEBI" id="CHEBI:57453"/>
    </ligand>
</feature>
<dbReference type="InterPro" id="IPR015422">
    <property type="entry name" value="PyrdxlP-dep_Trfase_small"/>
</dbReference>
<gene>
    <name evidence="6 8" type="primary">glyA</name>
    <name evidence="8" type="ORF">ABGN05_04420</name>
</gene>
<dbReference type="PANTHER" id="PTHR11680:SF35">
    <property type="entry name" value="SERINE HYDROXYMETHYLTRANSFERASE 1"/>
    <property type="match status" value="1"/>
</dbReference>
<dbReference type="InterPro" id="IPR015421">
    <property type="entry name" value="PyrdxlP-dep_Trfase_major"/>
</dbReference>
<dbReference type="Pfam" id="PF00464">
    <property type="entry name" value="SHMT"/>
    <property type="match status" value="1"/>
</dbReference>
<dbReference type="PIRSF" id="PIRSF000412">
    <property type="entry name" value="SHMT"/>
    <property type="match status" value="1"/>
</dbReference>
<dbReference type="HAMAP" id="MF_00051">
    <property type="entry name" value="SHMT"/>
    <property type="match status" value="1"/>
</dbReference>
<dbReference type="Gene3D" id="3.90.1150.10">
    <property type="entry name" value="Aspartate Aminotransferase, domain 1"/>
    <property type="match status" value="1"/>
</dbReference>
<dbReference type="CDD" id="cd00378">
    <property type="entry name" value="SHMT"/>
    <property type="match status" value="1"/>
</dbReference>
<evidence type="ECO:0000313" key="8">
    <source>
        <dbReference type="EMBL" id="MEX0404904.1"/>
    </source>
</evidence>
<evidence type="ECO:0000256" key="6">
    <source>
        <dbReference type="HAMAP-Rule" id="MF_00051"/>
    </source>
</evidence>
<feature type="site" description="Plays an important role in substrate specificity" evidence="6">
    <location>
        <position position="240"/>
    </location>
</feature>
<comment type="catalytic activity">
    <reaction evidence="6">
        <text>(6R)-5,10-methylene-5,6,7,8-tetrahydrofolate + glycine + H2O = (6S)-5,6,7,8-tetrahydrofolate + L-serine</text>
        <dbReference type="Rhea" id="RHEA:15481"/>
        <dbReference type="ChEBI" id="CHEBI:15377"/>
        <dbReference type="ChEBI" id="CHEBI:15636"/>
        <dbReference type="ChEBI" id="CHEBI:33384"/>
        <dbReference type="ChEBI" id="CHEBI:57305"/>
        <dbReference type="ChEBI" id="CHEBI:57453"/>
        <dbReference type="EC" id="2.1.2.1"/>
    </reaction>
</comment>
<evidence type="ECO:0000256" key="3">
    <source>
        <dbReference type="ARBA" id="ARBA00022563"/>
    </source>
</evidence>
<dbReference type="RefSeq" id="WP_367952764.1">
    <property type="nucleotide sequence ID" value="NZ_JBDPGJ010000001.1"/>
</dbReference>
<feature type="domain" description="Serine hydroxymethyltransferase-like" evidence="7">
    <location>
        <begin position="19"/>
        <end position="396"/>
    </location>
</feature>
<dbReference type="InterPro" id="IPR049943">
    <property type="entry name" value="Ser_HO-MeTrfase-like"/>
</dbReference>
<comment type="cofactor">
    <cofactor evidence="1 6">
        <name>pyridoxal 5'-phosphate</name>
        <dbReference type="ChEBI" id="CHEBI:597326"/>
    </cofactor>
</comment>
<keyword evidence="4 6" id="KW-0808">Transferase</keyword>
<proteinExistence type="inferred from homology"/>
<dbReference type="GO" id="GO:0004372">
    <property type="term" value="F:glycine hydroxymethyltransferase activity"/>
    <property type="evidence" value="ECO:0007669"/>
    <property type="project" value="UniProtKB-EC"/>
</dbReference>
<keyword evidence="6" id="KW-0963">Cytoplasm</keyword>
<evidence type="ECO:0000256" key="2">
    <source>
        <dbReference type="ARBA" id="ARBA00006376"/>
    </source>
</evidence>
<comment type="function">
    <text evidence="6">Catalyzes the reversible interconversion of serine and glycine with tetrahydrofolate (THF) serving as the one-carbon carrier. This reaction serves as the major source of one-carbon groups required for the biosynthesis of purines, thymidylate, methionine, and other important biomolecules. Also exhibits THF-independent aldolase activity toward beta-hydroxyamino acids, producing glycine and aldehydes, via a retro-aldol mechanism.</text>
</comment>
<comment type="pathway">
    <text evidence="6">One-carbon metabolism; tetrahydrofolate interconversion.</text>
</comment>
<keyword evidence="5 6" id="KW-0663">Pyridoxal phosphate</keyword>
<comment type="subcellular location">
    <subcellularLocation>
        <location evidence="6">Cytoplasm</location>
    </subcellularLocation>
</comment>
<dbReference type="InterPro" id="IPR039429">
    <property type="entry name" value="SHMT-like_dom"/>
</dbReference>
<keyword evidence="9" id="KW-1185">Reference proteome</keyword>
<evidence type="ECO:0000256" key="4">
    <source>
        <dbReference type="ARBA" id="ARBA00022679"/>
    </source>
</evidence>
<keyword evidence="3 6" id="KW-0554">One-carbon metabolism</keyword>
<dbReference type="EC" id="2.1.2.1" evidence="6"/>
<accession>A0ABV3SFU1</accession>
<reference evidence="8 9" key="1">
    <citation type="submission" date="2024-05" db="EMBL/GenBank/DDBJ databases">
        <authorList>
            <person name="Jiang F."/>
        </authorList>
    </citation>
    <scope>NUCLEOTIDE SEQUENCE [LARGE SCALE GENOMIC DNA]</scope>
    <source>
        <strain evidence="8 9">LZ166</strain>
    </source>
</reference>
<dbReference type="InterPro" id="IPR019798">
    <property type="entry name" value="Ser_HO-MeTrfase_PLP_BS"/>
</dbReference>
<comment type="similarity">
    <text evidence="2 6">Belongs to the SHMT family.</text>
</comment>
<keyword evidence="6" id="KW-0028">Amino-acid biosynthesis</keyword>
<dbReference type="PROSITE" id="PS00096">
    <property type="entry name" value="SHMT"/>
    <property type="match status" value="1"/>
</dbReference>
<dbReference type="Gene3D" id="3.40.640.10">
    <property type="entry name" value="Type I PLP-dependent aspartate aminotransferase-like (Major domain)"/>
    <property type="match status" value="1"/>
</dbReference>
<organism evidence="8 9">
    <name type="scientific">Aquibium pacificus</name>
    <dbReference type="NCBI Taxonomy" id="3153579"/>
    <lineage>
        <taxon>Bacteria</taxon>
        <taxon>Pseudomonadati</taxon>
        <taxon>Pseudomonadota</taxon>
        <taxon>Alphaproteobacteria</taxon>
        <taxon>Hyphomicrobiales</taxon>
        <taxon>Phyllobacteriaceae</taxon>
        <taxon>Aquibium</taxon>
    </lineage>
</organism>
<evidence type="ECO:0000256" key="1">
    <source>
        <dbReference type="ARBA" id="ARBA00001933"/>
    </source>
</evidence>
<feature type="modified residue" description="N6-(pyridoxal phosphate)lysine" evidence="6">
    <location>
        <position position="241"/>
    </location>
</feature>
<dbReference type="InterPro" id="IPR015424">
    <property type="entry name" value="PyrdxlP-dep_Trfase"/>
</dbReference>
<feature type="binding site" evidence="6">
    <location>
        <position position="132"/>
    </location>
    <ligand>
        <name>(6S)-5,6,7,8-tetrahydrofolate</name>
        <dbReference type="ChEBI" id="CHEBI:57453"/>
    </ligand>
</feature>
<comment type="pathway">
    <text evidence="6">Amino-acid biosynthesis; glycine biosynthesis; glycine from L-serine: step 1/1.</text>
</comment>